<dbReference type="PROSITE" id="PS51318">
    <property type="entry name" value="TAT"/>
    <property type="match status" value="1"/>
</dbReference>
<proteinExistence type="predicted"/>
<dbReference type="PANTHER" id="PTHR43737:SF1">
    <property type="entry name" value="DUF1501 DOMAIN-CONTAINING PROTEIN"/>
    <property type="match status" value="1"/>
</dbReference>
<keyword evidence="3" id="KW-1185">Reference proteome</keyword>
<dbReference type="AlphaFoldDB" id="A0A8A4TZG7"/>
<gene>
    <name evidence="2" type="ORF">J3U87_05485</name>
</gene>
<evidence type="ECO:0000313" key="3">
    <source>
        <dbReference type="Proteomes" id="UP000663929"/>
    </source>
</evidence>
<feature type="chain" id="PRO_5035172328" evidence="1">
    <location>
        <begin position="29"/>
        <end position="445"/>
    </location>
</feature>
<dbReference type="Proteomes" id="UP000663929">
    <property type="component" value="Chromosome"/>
</dbReference>
<keyword evidence="1" id="KW-0732">Signal</keyword>
<organism evidence="2 3">
    <name type="scientific">Sulfidibacter corallicola</name>
    <dbReference type="NCBI Taxonomy" id="2818388"/>
    <lineage>
        <taxon>Bacteria</taxon>
        <taxon>Pseudomonadati</taxon>
        <taxon>Acidobacteriota</taxon>
        <taxon>Holophagae</taxon>
        <taxon>Acanthopleuribacterales</taxon>
        <taxon>Acanthopleuribacteraceae</taxon>
        <taxon>Sulfidibacter</taxon>
    </lineage>
</organism>
<feature type="signal peptide" evidence="1">
    <location>
        <begin position="1"/>
        <end position="28"/>
    </location>
</feature>
<sequence>MTMERRTFLKLCAALGVGLSAPAFPVLAGVRKRRDTPLHETARNCIFINMLGGPSHVDTFDFKPGTWTPDTFGGTTLPNGAAWPDGIMPRLAQLSDRFSLIRSMYAGERNHQRAQYLIETANPFNPASLLRAEIPPMGSLVSHEFAGSRTADDVLPTFFSINHRSRGTGMLAREHGSYFVSKQLSLDSLAHPHGDQIFDRRLTALFEMDPLKRRSDDPVGLNHLWESGAKLMSDERVVDTFTIDSATLERYGGDSYGSNIAFSLALAYQLLASEAGARFIHVGYSDWDHHFGVYNNLSLLLPRFDQALAALIHDLAATPGKSVGKTMLDETVIVAIGEFGRTPGALNSLEGRDHFSDAFAALIAGGGVRGGRVIGETNALGSEIVDPGWQAGRPVSFSDVAATIYSAMGIDYRGSIDDTPSGRRYLYVAREAWAGFPEPIEELFA</sequence>
<dbReference type="InterPro" id="IPR010869">
    <property type="entry name" value="DUF1501"/>
</dbReference>
<name>A0A8A4TZG7_SULCO</name>
<dbReference type="EMBL" id="CP071793">
    <property type="protein sequence ID" value="QTD51905.1"/>
    <property type="molecule type" value="Genomic_DNA"/>
</dbReference>
<accession>A0A8A4TZG7</accession>
<dbReference type="SUPFAM" id="SSF53649">
    <property type="entry name" value="Alkaline phosphatase-like"/>
    <property type="match status" value="1"/>
</dbReference>
<evidence type="ECO:0000256" key="1">
    <source>
        <dbReference type="SAM" id="SignalP"/>
    </source>
</evidence>
<dbReference type="InterPro" id="IPR006311">
    <property type="entry name" value="TAT_signal"/>
</dbReference>
<dbReference type="InterPro" id="IPR017850">
    <property type="entry name" value="Alkaline_phosphatase_core_sf"/>
</dbReference>
<protein>
    <submittedName>
        <fullName evidence="2">DUF1501 domain-containing protein</fullName>
    </submittedName>
</protein>
<dbReference type="Pfam" id="PF07394">
    <property type="entry name" value="DUF1501"/>
    <property type="match status" value="1"/>
</dbReference>
<dbReference type="KEGG" id="scor:J3U87_05485"/>
<evidence type="ECO:0000313" key="2">
    <source>
        <dbReference type="EMBL" id="QTD51905.1"/>
    </source>
</evidence>
<dbReference type="PANTHER" id="PTHR43737">
    <property type="entry name" value="BLL7424 PROTEIN"/>
    <property type="match status" value="1"/>
</dbReference>
<reference evidence="2" key="1">
    <citation type="submission" date="2021-03" db="EMBL/GenBank/DDBJ databases">
        <title>Acanthopleuribacteraceae sp. M133.</title>
        <authorList>
            <person name="Wang G."/>
        </authorList>
    </citation>
    <scope>NUCLEOTIDE SEQUENCE</scope>
    <source>
        <strain evidence="2">M133</strain>
    </source>
</reference>